<feature type="domain" description="SsuA/THI5-like" evidence="2">
    <location>
        <begin position="68"/>
        <end position="264"/>
    </location>
</feature>
<feature type="signal peptide" evidence="1">
    <location>
        <begin position="1"/>
        <end position="25"/>
    </location>
</feature>
<evidence type="ECO:0000313" key="4">
    <source>
        <dbReference type="Proteomes" id="UP000736583"/>
    </source>
</evidence>
<dbReference type="InterPro" id="IPR027024">
    <property type="entry name" value="UCP027386_ABC_sbc_TM0202"/>
</dbReference>
<dbReference type="PIRSF" id="PIRSF027386">
    <property type="entry name" value="UCP027386_ABC_sbc_TM0202"/>
    <property type="match status" value="1"/>
</dbReference>
<dbReference type="PROSITE" id="PS51257">
    <property type="entry name" value="PROKAR_LIPOPROTEIN"/>
    <property type="match status" value="1"/>
</dbReference>
<evidence type="ECO:0000256" key="1">
    <source>
        <dbReference type="SAM" id="SignalP"/>
    </source>
</evidence>
<evidence type="ECO:0000313" key="3">
    <source>
        <dbReference type="EMBL" id="MBU5590360.1"/>
    </source>
</evidence>
<organism evidence="3 4">
    <name type="scientific">Clostridium simiarum</name>
    <dbReference type="NCBI Taxonomy" id="2841506"/>
    <lineage>
        <taxon>Bacteria</taxon>
        <taxon>Bacillati</taxon>
        <taxon>Bacillota</taxon>
        <taxon>Clostridia</taxon>
        <taxon>Eubacteriales</taxon>
        <taxon>Clostridiaceae</taxon>
        <taxon>Clostridium</taxon>
    </lineage>
</organism>
<gene>
    <name evidence="3" type="ORF">KQI89_01150</name>
</gene>
<accession>A0ABS6EXC1</accession>
<evidence type="ECO:0000259" key="2">
    <source>
        <dbReference type="Pfam" id="PF09084"/>
    </source>
</evidence>
<dbReference type="RefSeq" id="WP_216455574.1">
    <property type="nucleotide sequence ID" value="NZ_JAHLQL010000001.1"/>
</dbReference>
<dbReference type="PANTHER" id="PTHR30024:SF46">
    <property type="entry name" value="ABC TRANSPORTER, SUBSTRATE-BINDING LIPOPROTEIN"/>
    <property type="match status" value="1"/>
</dbReference>
<dbReference type="PANTHER" id="PTHR30024">
    <property type="entry name" value="ALIPHATIC SULFONATES-BINDING PROTEIN-RELATED"/>
    <property type="match status" value="1"/>
</dbReference>
<keyword evidence="1" id="KW-0732">Signal</keyword>
<sequence>MKKRFSIALSLLMSMVLLVGCISNKGEEKQQQVENKNIKVFVPDGIPALTAAKLMKEKPEIKKNFTIEYNVEKTPDALVAKVLNSEADIAVVPSNLAAQAYNKNLSYKLAGTAGWGSLFVVTSEDISKVSDMKGKEIYNIGKGLTPDIIFRFILSKNNIDTDKDVSITYLNGATELAPAFISGKTSLAVMPEPMITTVTMKKTESKIAIDLNKEWINLTGSKYGYPQSSIIIKKELIEKNKDFVDKFLEDYKESIKWANENPQKLGEYAEELELNMNKATAEKVIERANMNFIHIKESKEDYETYYKVLNEFEPKSIGGKVPDEGLYMGK</sequence>
<dbReference type="EMBL" id="JAHLQL010000001">
    <property type="protein sequence ID" value="MBU5590360.1"/>
    <property type="molecule type" value="Genomic_DNA"/>
</dbReference>
<dbReference type="Proteomes" id="UP000736583">
    <property type="component" value="Unassembled WGS sequence"/>
</dbReference>
<protein>
    <submittedName>
        <fullName evidence="3">ABC transporter substrate-binding protein</fullName>
    </submittedName>
</protein>
<keyword evidence="4" id="KW-1185">Reference proteome</keyword>
<feature type="chain" id="PRO_5045211692" evidence="1">
    <location>
        <begin position="26"/>
        <end position="330"/>
    </location>
</feature>
<reference evidence="3 4" key="1">
    <citation type="submission" date="2021-06" db="EMBL/GenBank/DDBJ databases">
        <authorList>
            <person name="Sun Q."/>
            <person name="Li D."/>
        </authorList>
    </citation>
    <scope>NUCLEOTIDE SEQUENCE [LARGE SCALE GENOMIC DNA]</scope>
    <source>
        <strain evidence="3 4">MSJ-4</strain>
    </source>
</reference>
<name>A0ABS6EXC1_9CLOT</name>
<dbReference type="InterPro" id="IPR015168">
    <property type="entry name" value="SsuA/THI5"/>
</dbReference>
<dbReference type="Pfam" id="PF09084">
    <property type="entry name" value="NMT1"/>
    <property type="match status" value="1"/>
</dbReference>
<proteinExistence type="predicted"/>
<comment type="caution">
    <text evidence="3">The sequence shown here is derived from an EMBL/GenBank/DDBJ whole genome shotgun (WGS) entry which is preliminary data.</text>
</comment>